<dbReference type="Proteomes" id="UP001459277">
    <property type="component" value="Unassembled WGS sequence"/>
</dbReference>
<dbReference type="AlphaFoldDB" id="A0AAW2BRS3"/>
<sequence length="210" mass="24165">MANGSRSCHKCLALVSCAINRATMHLTILLEQKAFLERVFKIPFEERSWKRLLNLDTIHSFYGGPVPSKEAQRLDRFSRVQSKVDNLKKFKDSSRALGQEANDLKAKLSEMAHQTDDLVKQNANLKSEVAVLHEHMEKVKEKAIKEYQVSQPYFDEMGGYYGDKFEDFHKQAILMFPDLDFSLTQIKLIAPTTPVTKLTPNNVKTDERCW</sequence>
<protein>
    <submittedName>
        <fullName evidence="1">Uncharacterized protein</fullName>
    </submittedName>
</protein>
<evidence type="ECO:0000313" key="1">
    <source>
        <dbReference type="EMBL" id="KAK9988581.1"/>
    </source>
</evidence>
<dbReference type="EMBL" id="JAZDWU010000010">
    <property type="protein sequence ID" value="KAK9988581.1"/>
    <property type="molecule type" value="Genomic_DNA"/>
</dbReference>
<accession>A0AAW2BRS3</accession>
<keyword evidence="2" id="KW-1185">Reference proteome</keyword>
<gene>
    <name evidence="1" type="ORF">SO802_028820</name>
</gene>
<evidence type="ECO:0000313" key="2">
    <source>
        <dbReference type="Proteomes" id="UP001459277"/>
    </source>
</evidence>
<organism evidence="1 2">
    <name type="scientific">Lithocarpus litseifolius</name>
    <dbReference type="NCBI Taxonomy" id="425828"/>
    <lineage>
        <taxon>Eukaryota</taxon>
        <taxon>Viridiplantae</taxon>
        <taxon>Streptophyta</taxon>
        <taxon>Embryophyta</taxon>
        <taxon>Tracheophyta</taxon>
        <taxon>Spermatophyta</taxon>
        <taxon>Magnoliopsida</taxon>
        <taxon>eudicotyledons</taxon>
        <taxon>Gunneridae</taxon>
        <taxon>Pentapetalae</taxon>
        <taxon>rosids</taxon>
        <taxon>fabids</taxon>
        <taxon>Fagales</taxon>
        <taxon>Fagaceae</taxon>
        <taxon>Lithocarpus</taxon>
    </lineage>
</organism>
<name>A0AAW2BRS3_9ROSI</name>
<proteinExistence type="predicted"/>
<comment type="caution">
    <text evidence="1">The sequence shown here is derived from an EMBL/GenBank/DDBJ whole genome shotgun (WGS) entry which is preliminary data.</text>
</comment>
<reference evidence="1 2" key="1">
    <citation type="submission" date="2024-01" db="EMBL/GenBank/DDBJ databases">
        <title>A telomere-to-telomere, gap-free genome of sweet tea (Lithocarpus litseifolius).</title>
        <authorList>
            <person name="Zhou J."/>
        </authorList>
    </citation>
    <scope>NUCLEOTIDE SEQUENCE [LARGE SCALE GENOMIC DNA]</scope>
    <source>
        <strain evidence="1">Zhou-2022a</strain>
        <tissue evidence="1">Leaf</tissue>
    </source>
</reference>